<dbReference type="PANTHER" id="PTHR30055:SF234">
    <property type="entry name" value="HTH-TYPE TRANSCRIPTIONAL REGULATOR BETI"/>
    <property type="match status" value="1"/>
</dbReference>
<keyword evidence="3" id="KW-0804">Transcription</keyword>
<comment type="caution">
    <text evidence="4">The sequence shown here is derived from an EMBL/GenBank/DDBJ whole genome shotgun (WGS) entry which is preliminary data.</text>
</comment>
<keyword evidence="2" id="KW-0238">DNA-binding</keyword>
<dbReference type="EMBL" id="QDKQ01000053">
    <property type="protein sequence ID" value="PVM87163.1"/>
    <property type="molecule type" value="Genomic_DNA"/>
</dbReference>
<protein>
    <recommendedName>
        <fullName evidence="6">Transcriptional regulator, TetR family</fullName>
    </recommendedName>
</protein>
<sequence>MLTDVAPATKPRQSRRIATEAAIVEAFGRLMERGSVHDAGVNALIKEAGVGKKQIYDYFGGLGGVADAWVRRTGIWPRLSDMLDEPLETFHQRPPMERLRMLVRTYASSLRAHPAVATIMAGEFAGPPELRDAVTAVRIRIWEEYERLFIGQRSEDKELLAIAMTMLSAVSYVGMRAKFEPNFFGFDLHDDLAWERVVGMLDHVMGRYQTGVDAATSHQSDSAD</sequence>
<gene>
    <name evidence="4" type="ORF">DDF67_14755</name>
</gene>
<keyword evidence="1" id="KW-0805">Transcription regulation</keyword>
<keyword evidence="5" id="KW-1185">Reference proteome</keyword>
<dbReference type="PANTHER" id="PTHR30055">
    <property type="entry name" value="HTH-TYPE TRANSCRIPTIONAL REGULATOR RUTR"/>
    <property type="match status" value="1"/>
</dbReference>
<reference evidence="4 5" key="1">
    <citation type="submission" date="2018-04" db="EMBL/GenBank/DDBJ databases">
        <title>The genome sequence of Caulobacter sp. 744.</title>
        <authorList>
            <person name="Gao J."/>
            <person name="Sun J."/>
        </authorList>
    </citation>
    <scope>NUCLEOTIDE SEQUENCE [LARGE SCALE GENOMIC DNA]</scope>
    <source>
        <strain evidence="4 5">774</strain>
    </source>
</reference>
<evidence type="ECO:0000313" key="4">
    <source>
        <dbReference type="EMBL" id="PVM87163.1"/>
    </source>
</evidence>
<dbReference type="SUPFAM" id="SSF48498">
    <property type="entry name" value="Tetracyclin repressor-like, C-terminal domain"/>
    <property type="match status" value="1"/>
</dbReference>
<evidence type="ECO:0000256" key="1">
    <source>
        <dbReference type="ARBA" id="ARBA00023015"/>
    </source>
</evidence>
<organism evidence="4 5">
    <name type="scientific">Caulobacter endophyticus</name>
    <dbReference type="NCBI Taxonomy" id="2172652"/>
    <lineage>
        <taxon>Bacteria</taxon>
        <taxon>Pseudomonadati</taxon>
        <taxon>Pseudomonadota</taxon>
        <taxon>Alphaproteobacteria</taxon>
        <taxon>Caulobacterales</taxon>
        <taxon>Caulobacteraceae</taxon>
        <taxon>Caulobacter</taxon>
    </lineage>
</organism>
<dbReference type="GO" id="GO:0000976">
    <property type="term" value="F:transcription cis-regulatory region binding"/>
    <property type="evidence" value="ECO:0007669"/>
    <property type="project" value="TreeGrafter"/>
</dbReference>
<dbReference type="SUPFAM" id="SSF46689">
    <property type="entry name" value="Homeodomain-like"/>
    <property type="match status" value="1"/>
</dbReference>
<evidence type="ECO:0000313" key="5">
    <source>
        <dbReference type="Proteomes" id="UP000245073"/>
    </source>
</evidence>
<dbReference type="InterPro" id="IPR036271">
    <property type="entry name" value="Tet_transcr_reg_TetR-rel_C_sf"/>
</dbReference>
<dbReference type="AlphaFoldDB" id="A0A2T9JTW5"/>
<dbReference type="Gene3D" id="1.10.357.10">
    <property type="entry name" value="Tetracycline Repressor, domain 2"/>
    <property type="match status" value="1"/>
</dbReference>
<evidence type="ECO:0000256" key="3">
    <source>
        <dbReference type="ARBA" id="ARBA00023163"/>
    </source>
</evidence>
<proteinExistence type="predicted"/>
<evidence type="ECO:0000256" key="2">
    <source>
        <dbReference type="ARBA" id="ARBA00023125"/>
    </source>
</evidence>
<dbReference type="InterPro" id="IPR009057">
    <property type="entry name" value="Homeodomain-like_sf"/>
</dbReference>
<evidence type="ECO:0008006" key="6">
    <source>
        <dbReference type="Google" id="ProtNLM"/>
    </source>
</evidence>
<dbReference type="Proteomes" id="UP000245073">
    <property type="component" value="Unassembled WGS sequence"/>
</dbReference>
<dbReference type="GO" id="GO:0003700">
    <property type="term" value="F:DNA-binding transcription factor activity"/>
    <property type="evidence" value="ECO:0007669"/>
    <property type="project" value="TreeGrafter"/>
</dbReference>
<name>A0A2T9JTW5_9CAUL</name>
<dbReference type="InterPro" id="IPR050109">
    <property type="entry name" value="HTH-type_TetR-like_transc_reg"/>
</dbReference>
<accession>A0A2T9JTW5</accession>